<protein>
    <recommendedName>
        <fullName evidence="6">Peptidyl-prolyl cis-trans isomerase</fullName>
        <ecNumber evidence="6">5.2.1.8</ecNumber>
    </recommendedName>
</protein>
<sequence>MKLKTRLLLMLVMIATVIGSCSKDNYNAEEQAAKDEALIVEFIAKNNIPAVRHSSGLYYQIITPGEGASVTAASTVGVVYTGKLLDGTQFDQATSTVRFPLTGVIPAWTIGVPLIKVGGRIRLISPSTLAYGNQSPGAGIPKNAVLDFTIDLHNAQ</sequence>
<gene>
    <name evidence="9" type="ORF">SAMN06297358_2742</name>
</gene>
<dbReference type="InterPro" id="IPR046357">
    <property type="entry name" value="PPIase_dom_sf"/>
</dbReference>
<evidence type="ECO:0000256" key="6">
    <source>
        <dbReference type="RuleBase" id="RU003915"/>
    </source>
</evidence>
<dbReference type="PANTHER" id="PTHR43811:SF19">
    <property type="entry name" value="39 KDA FK506-BINDING NUCLEAR PROTEIN"/>
    <property type="match status" value="1"/>
</dbReference>
<comment type="catalytic activity">
    <reaction evidence="1 5 6">
        <text>[protein]-peptidylproline (omega=180) = [protein]-peptidylproline (omega=0)</text>
        <dbReference type="Rhea" id="RHEA:16237"/>
        <dbReference type="Rhea" id="RHEA-COMP:10747"/>
        <dbReference type="Rhea" id="RHEA-COMP:10748"/>
        <dbReference type="ChEBI" id="CHEBI:83833"/>
        <dbReference type="ChEBI" id="CHEBI:83834"/>
        <dbReference type="EC" id="5.2.1.8"/>
    </reaction>
</comment>
<dbReference type="GO" id="GO:0003755">
    <property type="term" value="F:peptidyl-prolyl cis-trans isomerase activity"/>
    <property type="evidence" value="ECO:0007669"/>
    <property type="project" value="UniProtKB-UniRule"/>
</dbReference>
<dbReference type="Gene3D" id="3.10.50.40">
    <property type="match status" value="1"/>
</dbReference>
<dbReference type="PANTHER" id="PTHR43811">
    <property type="entry name" value="FKBP-TYPE PEPTIDYL-PROLYL CIS-TRANS ISOMERASE FKPA"/>
    <property type="match status" value="1"/>
</dbReference>
<evidence type="ECO:0000256" key="2">
    <source>
        <dbReference type="ARBA" id="ARBA00006577"/>
    </source>
</evidence>
<proteinExistence type="inferred from homology"/>
<evidence type="ECO:0000259" key="8">
    <source>
        <dbReference type="PROSITE" id="PS50059"/>
    </source>
</evidence>
<keyword evidence="10" id="KW-1185">Reference proteome</keyword>
<evidence type="ECO:0000313" key="10">
    <source>
        <dbReference type="Proteomes" id="UP000219281"/>
    </source>
</evidence>
<evidence type="ECO:0000256" key="7">
    <source>
        <dbReference type="SAM" id="SignalP"/>
    </source>
</evidence>
<keyword evidence="7" id="KW-0732">Signal</keyword>
<dbReference type="InterPro" id="IPR001179">
    <property type="entry name" value="PPIase_FKBP_dom"/>
</dbReference>
<dbReference type="EC" id="5.2.1.8" evidence="6"/>
<comment type="similarity">
    <text evidence="2 6">Belongs to the FKBP-type PPIase family.</text>
</comment>
<dbReference type="SUPFAM" id="SSF54534">
    <property type="entry name" value="FKBP-like"/>
    <property type="match status" value="1"/>
</dbReference>
<evidence type="ECO:0000256" key="3">
    <source>
        <dbReference type="ARBA" id="ARBA00023110"/>
    </source>
</evidence>
<feature type="chain" id="PRO_5013058129" description="Peptidyl-prolyl cis-trans isomerase" evidence="7">
    <location>
        <begin position="23"/>
        <end position="156"/>
    </location>
</feature>
<dbReference type="AlphaFoldDB" id="A0A286A7M4"/>
<evidence type="ECO:0000313" key="9">
    <source>
        <dbReference type="EMBL" id="SOD17920.1"/>
    </source>
</evidence>
<name>A0A286A7M4_9SPHI</name>
<feature type="domain" description="PPIase FKBP-type" evidence="8">
    <location>
        <begin position="73"/>
        <end position="156"/>
    </location>
</feature>
<dbReference type="PROSITE" id="PS50059">
    <property type="entry name" value="FKBP_PPIASE"/>
    <property type="match status" value="1"/>
</dbReference>
<keyword evidence="3 5" id="KW-0697">Rotamase</keyword>
<evidence type="ECO:0000256" key="1">
    <source>
        <dbReference type="ARBA" id="ARBA00000971"/>
    </source>
</evidence>
<dbReference type="Proteomes" id="UP000219281">
    <property type="component" value="Unassembled WGS sequence"/>
</dbReference>
<reference evidence="10" key="1">
    <citation type="submission" date="2017-09" db="EMBL/GenBank/DDBJ databases">
        <authorList>
            <person name="Varghese N."/>
            <person name="Submissions S."/>
        </authorList>
    </citation>
    <scope>NUCLEOTIDE SEQUENCE [LARGE SCALE GENOMIC DNA]</scope>
    <source>
        <strain evidence="10">CGMCC 1.12803</strain>
    </source>
</reference>
<evidence type="ECO:0000256" key="5">
    <source>
        <dbReference type="PROSITE-ProRule" id="PRU00277"/>
    </source>
</evidence>
<feature type="signal peptide" evidence="7">
    <location>
        <begin position="1"/>
        <end position="22"/>
    </location>
</feature>
<dbReference type="PROSITE" id="PS51257">
    <property type="entry name" value="PROKAR_LIPOPROTEIN"/>
    <property type="match status" value="1"/>
</dbReference>
<evidence type="ECO:0000256" key="4">
    <source>
        <dbReference type="ARBA" id="ARBA00023235"/>
    </source>
</evidence>
<keyword evidence="4 5" id="KW-0413">Isomerase</keyword>
<dbReference type="Pfam" id="PF00254">
    <property type="entry name" value="FKBP_C"/>
    <property type="match status" value="1"/>
</dbReference>
<organism evidence="9 10">
    <name type="scientific">Pedobacter xixiisoli</name>
    <dbReference type="NCBI Taxonomy" id="1476464"/>
    <lineage>
        <taxon>Bacteria</taxon>
        <taxon>Pseudomonadati</taxon>
        <taxon>Bacteroidota</taxon>
        <taxon>Sphingobacteriia</taxon>
        <taxon>Sphingobacteriales</taxon>
        <taxon>Sphingobacteriaceae</taxon>
        <taxon>Pedobacter</taxon>
    </lineage>
</organism>
<dbReference type="EMBL" id="OCMT01000003">
    <property type="protein sequence ID" value="SOD17920.1"/>
    <property type="molecule type" value="Genomic_DNA"/>
</dbReference>
<accession>A0A286A7M4</accession>